<keyword evidence="3" id="KW-1185">Reference proteome</keyword>
<dbReference type="AlphaFoldDB" id="I7JXH9"/>
<gene>
    <name evidence="2" type="ORF">BN53_00735</name>
</gene>
<dbReference type="Proteomes" id="UP000009311">
    <property type="component" value="Unassembled WGS sequence"/>
</dbReference>
<evidence type="ECO:0000256" key="1">
    <source>
        <dbReference type="SAM" id="Phobius"/>
    </source>
</evidence>
<evidence type="ECO:0000313" key="3">
    <source>
        <dbReference type="Proteomes" id="UP000009311"/>
    </source>
</evidence>
<dbReference type="STRING" id="1423790.BN53_00735"/>
<comment type="caution">
    <text evidence="2">The sequence shown here is derived from an EMBL/GenBank/DDBJ whole genome shotgun (WGS) entry which is preliminary data.</text>
</comment>
<dbReference type="RefSeq" id="WP_009559197.1">
    <property type="nucleotide sequence ID" value="NZ_AYZN01000007.1"/>
</dbReference>
<keyword evidence="1" id="KW-1133">Transmembrane helix</keyword>
<sequence length="61" mass="6939">MFTLLFAFFLLWLFFKLGVGFVKLTIFIVGILLTATFFAYLLIPVLIVFGIGYGLWALATR</sequence>
<reference evidence="2 3" key="1">
    <citation type="submission" date="2012-06" db="EMBL/GenBank/DDBJ databases">
        <title>Draft Genome Sequence of Lactobacillus pasteurii CRBIP 24.76T.</title>
        <authorList>
            <person name="Cousin S."/>
            <person name="Bouchier C."/>
            <person name="Loux V."/>
            <person name="Ma L."/>
            <person name="Creno S."/>
            <person name="Bizet C."/>
            <person name="Clermont D."/>
        </authorList>
    </citation>
    <scope>NUCLEOTIDE SEQUENCE [LARGE SCALE GENOMIC DNA]</scope>
    <source>
        <strain evidence="3">CRBIP 24.76T</strain>
    </source>
</reference>
<keyword evidence="1" id="KW-0472">Membrane</keyword>
<evidence type="ECO:0000313" key="2">
    <source>
        <dbReference type="EMBL" id="CCI84645.1"/>
    </source>
</evidence>
<dbReference type="OrthoDB" id="9929596at2"/>
<feature type="transmembrane region" description="Helical" evidence="1">
    <location>
        <begin position="30"/>
        <end position="56"/>
    </location>
</feature>
<keyword evidence="1" id="KW-0812">Transmembrane</keyword>
<organism evidence="2 3">
    <name type="scientific">Lactobacillus pasteurii DSM 23907 = CRBIP 24.76</name>
    <dbReference type="NCBI Taxonomy" id="1423790"/>
    <lineage>
        <taxon>Bacteria</taxon>
        <taxon>Bacillati</taxon>
        <taxon>Bacillota</taxon>
        <taxon>Bacilli</taxon>
        <taxon>Lactobacillales</taxon>
        <taxon>Lactobacillaceae</taxon>
        <taxon>Lactobacillus</taxon>
    </lineage>
</organism>
<accession>I7JXH9</accession>
<proteinExistence type="predicted"/>
<protein>
    <submittedName>
        <fullName evidence="2">Uncharacterized protein</fullName>
    </submittedName>
</protein>
<name>I7JXH9_9LACO</name>
<dbReference type="EMBL" id="CAKD01000008">
    <property type="protein sequence ID" value="CCI84645.1"/>
    <property type="molecule type" value="Genomic_DNA"/>
</dbReference>